<dbReference type="AlphaFoldDB" id="A0A9W6HWK1"/>
<feature type="signal peptide" evidence="1">
    <location>
        <begin position="1"/>
        <end position="23"/>
    </location>
</feature>
<keyword evidence="3" id="KW-1185">Reference proteome</keyword>
<dbReference type="EMBL" id="BSEV01000001">
    <property type="protein sequence ID" value="GLK07651.1"/>
    <property type="molecule type" value="Genomic_DNA"/>
</dbReference>
<feature type="chain" id="PRO_5040965754" description="Secreted protein" evidence="1">
    <location>
        <begin position="24"/>
        <end position="145"/>
    </location>
</feature>
<evidence type="ECO:0000313" key="3">
    <source>
        <dbReference type="Proteomes" id="UP001143474"/>
    </source>
</evidence>
<organism evidence="2 3">
    <name type="scientific">Streptosporangium carneum</name>
    <dbReference type="NCBI Taxonomy" id="47481"/>
    <lineage>
        <taxon>Bacteria</taxon>
        <taxon>Bacillati</taxon>
        <taxon>Actinomycetota</taxon>
        <taxon>Actinomycetes</taxon>
        <taxon>Streptosporangiales</taxon>
        <taxon>Streptosporangiaceae</taxon>
        <taxon>Streptosporangium</taxon>
    </lineage>
</organism>
<name>A0A9W6HWK1_9ACTN</name>
<gene>
    <name evidence="2" type="ORF">GCM10017600_10560</name>
</gene>
<accession>A0A9W6HWK1</accession>
<evidence type="ECO:0000313" key="2">
    <source>
        <dbReference type="EMBL" id="GLK07651.1"/>
    </source>
</evidence>
<dbReference type="Proteomes" id="UP001143474">
    <property type="component" value="Unassembled WGS sequence"/>
</dbReference>
<protein>
    <recommendedName>
        <fullName evidence="4">Secreted protein</fullName>
    </recommendedName>
</protein>
<comment type="caution">
    <text evidence="2">The sequence shown here is derived from an EMBL/GenBank/DDBJ whole genome shotgun (WGS) entry which is preliminary data.</text>
</comment>
<sequence>MVVAALLTSVSAVSMTVALPASASASTSADHRLGSIRSSAAHGGYARATITVTGFSAETFSVYGTLYDRDGHRDHCAYIRARFHYSGGGTGWAQPRWFCVPSHVYDLTSDGEIRRVDVKICVYDRKRRSISHCRVETIRDEDLAN</sequence>
<evidence type="ECO:0000256" key="1">
    <source>
        <dbReference type="SAM" id="SignalP"/>
    </source>
</evidence>
<proteinExistence type="predicted"/>
<reference evidence="2" key="2">
    <citation type="submission" date="2023-01" db="EMBL/GenBank/DDBJ databases">
        <authorList>
            <person name="Sun Q."/>
            <person name="Evtushenko L."/>
        </authorList>
    </citation>
    <scope>NUCLEOTIDE SEQUENCE</scope>
    <source>
        <strain evidence="2">VKM Ac-2007</strain>
    </source>
</reference>
<keyword evidence="1" id="KW-0732">Signal</keyword>
<reference evidence="2" key="1">
    <citation type="journal article" date="2014" name="Int. J. Syst. Evol. Microbiol.">
        <title>Complete genome sequence of Corynebacterium casei LMG S-19264T (=DSM 44701T), isolated from a smear-ripened cheese.</title>
        <authorList>
            <consortium name="US DOE Joint Genome Institute (JGI-PGF)"/>
            <person name="Walter F."/>
            <person name="Albersmeier A."/>
            <person name="Kalinowski J."/>
            <person name="Ruckert C."/>
        </authorList>
    </citation>
    <scope>NUCLEOTIDE SEQUENCE</scope>
    <source>
        <strain evidence="2">VKM Ac-2007</strain>
    </source>
</reference>
<evidence type="ECO:0008006" key="4">
    <source>
        <dbReference type="Google" id="ProtNLM"/>
    </source>
</evidence>